<evidence type="ECO:0000313" key="1">
    <source>
        <dbReference type="EMBL" id="GAX60336.1"/>
    </source>
</evidence>
<comment type="caution">
    <text evidence="1">The sequence shown here is derived from an EMBL/GenBank/DDBJ whole genome shotgun (WGS) entry which is preliminary data.</text>
</comment>
<accession>A0A286TWS5</accession>
<dbReference type="PANTHER" id="PTHR30441:SF4">
    <property type="entry name" value="PROTEIN ASMA"/>
    <property type="match status" value="1"/>
</dbReference>
<dbReference type="OrthoDB" id="223674at2"/>
<gene>
    <name evidence="1" type="ORF">SCALIN_C10_0096</name>
</gene>
<dbReference type="AlphaFoldDB" id="A0A286TWS5"/>
<dbReference type="Proteomes" id="UP000218542">
    <property type="component" value="Unassembled WGS sequence"/>
</dbReference>
<protein>
    <submittedName>
        <fullName evidence="1">Uncharacterized protein</fullName>
    </submittedName>
</protein>
<dbReference type="PANTHER" id="PTHR30441">
    <property type="entry name" value="DUF748 DOMAIN-CONTAINING PROTEIN"/>
    <property type="match status" value="1"/>
</dbReference>
<keyword evidence="2" id="KW-1185">Reference proteome</keyword>
<dbReference type="InterPro" id="IPR052894">
    <property type="entry name" value="AsmA-related"/>
</dbReference>
<proteinExistence type="predicted"/>
<dbReference type="RefSeq" id="WP_096893640.1">
    <property type="nucleotide sequence ID" value="NZ_BAOS01000010.1"/>
</dbReference>
<evidence type="ECO:0000313" key="2">
    <source>
        <dbReference type="Proteomes" id="UP000218542"/>
    </source>
</evidence>
<dbReference type="GO" id="GO:0090313">
    <property type="term" value="P:regulation of protein targeting to membrane"/>
    <property type="evidence" value="ECO:0007669"/>
    <property type="project" value="TreeGrafter"/>
</dbReference>
<dbReference type="EMBL" id="BAOS01000010">
    <property type="protein sequence ID" value="GAX60336.1"/>
    <property type="molecule type" value="Genomic_DNA"/>
</dbReference>
<reference evidence="1 2" key="1">
    <citation type="journal article" date="2017" name="Environ. Microbiol. Rep.">
        <title>Genetic diversity of marine anaerobic ammonium-oxidizing bacteria as revealed by genomic and proteomic analyses of 'Candidatus Scalindua japonica'.</title>
        <authorList>
            <person name="Oshiki M."/>
            <person name="Mizuto K."/>
            <person name="Kimura Z."/>
            <person name="Kindaichi T."/>
            <person name="Satoh H."/>
            <person name="Okabe S."/>
        </authorList>
    </citation>
    <scope>NUCLEOTIDE SEQUENCE [LARGE SCALE GENOMIC DNA]</scope>
    <source>
        <strain evidence="2">husup-a2</strain>
    </source>
</reference>
<sequence length="893" mass="100556">MVKSKALLILIIVLAVFGCVLVGGYVKLKALTSDKAIKSRVTSALEDYTGGKLNIESAHFDFTKGITLDSINYEGKEPEKLRIEVEKIVVRYEPLALLRGEILINSIMIVSPELFLLRQKGAIWRFLHGVKAYLDHANIKYPTDHLRGGVIVKSADIHVTDKAVFKDGVLNIENVDFFGQQLGGSLRNINIRGAVNDGFWKGLEFNIDTKLANPELRLEARFKDKIMTEELMKKIPVIGERFWYEYSPLGKFDMDCTLNFNNKDDKRKLDYLFELDMIDGEATYVKWPFHIKHVNGKLEYSREGVFLRSIKGDIQNEGQQTNGEIDAFFDAGNARKNIKLNIPDFNITETLLKMVPDVGEKVWNDYHPSGNIDLTINYRSNEDNSISDYSVKASCKGIEAKNPFLPYDLSNIIGLMEMDGKNIYLKNMSGYLLNGPKINHSTIDGVINLKSKEKRFTVSIPNLDMTENLVKSIPKKGEAIWFRYKPTGQVDFMLDYKGFEDSSKDEYIITVDGKGNEIEYADLSIKMTDVIGRVVVSKNDVQLKNMRGYIINGDQLARTVCDGLYILRSKDKKVLYNVFDLRVTQEFLDKFTKQVKRDWFKIEPEGWVSVVLDDEIIIKEGKERQSIIIDAKGCKFRLINFPLIASDVDGRISIVDGQLASRKINGSYCGGSIQGAIEADISSPEGEYSGEFHFDKVSLPKLMESFVKEQQEWTGVCEGGVEFEGINNNLMSFTAQGSAKLRDGHLAEIPVLLSILKILNLSVPKKESFQTADLKYSVKNKIVNIEELEIFSDSIELGCIGTVKFDGTIDLTVVAGLNRETFSQIPFIGNLMDFVVGGVRKKLTKVQITGTLSNPVTKMIGFKPFTDSVKRIVDVLVHTNDNTEEAGKQKNVK</sequence>
<dbReference type="PROSITE" id="PS51257">
    <property type="entry name" value="PROKAR_LIPOPROTEIN"/>
    <property type="match status" value="1"/>
</dbReference>
<name>A0A286TWS5_9BACT</name>
<dbReference type="GO" id="GO:0005886">
    <property type="term" value="C:plasma membrane"/>
    <property type="evidence" value="ECO:0007669"/>
    <property type="project" value="TreeGrafter"/>
</dbReference>
<organism evidence="1 2">
    <name type="scientific">Candidatus Scalindua japonica</name>
    <dbReference type="NCBI Taxonomy" id="1284222"/>
    <lineage>
        <taxon>Bacteria</taxon>
        <taxon>Pseudomonadati</taxon>
        <taxon>Planctomycetota</taxon>
        <taxon>Candidatus Brocadiia</taxon>
        <taxon>Candidatus Brocadiales</taxon>
        <taxon>Candidatus Scalinduaceae</taxon>
        <taxon>Candidatus Scalindua</taxon>
    </lineage>
</organism>